<organism evidence="2 3">
    <name type="scientific">Pseudocercospora musae</name>
    <dbReference type="NCBI Taxonomy" id="113226"/>
    <lineage>
        <taxon>Eukaryota</taxon>
        <taxon>Fungi</taxon>
        <taxon>Dikarya</taxon>
        <taxon>Ascomycota</taxon>
        <taxon>Pezizomycotina</taxon>
        <taxon>Dothideomycetes</taxon>
        <taxon>Dothideomycetidae</taxon>
        <taxon>Mycosphaerellales</taxon>
        <taxon>Mycosphaerellaceae</taxon>
        <taxon>Pseudocercospora</taxon>
    </lineage>
</organism>
<gene>
    <name evidence="2" type="ORF">AC579_8118</name>
</gene>
<dbReference type="CDD" id="cd02440">
    <property type="entry name" value="AdoMet_MTases"/>
    <property type="match status" value="1"/>
</dbReference>
<dbReference type="GO" id="GO:0008168">
    <property type="term" value="F:methyltransferase activity"/>
    <property type="evidence" value="ECO:0007669"/>
    <property type="project" value="TreeGrafter"/>
</dbReference>
<protein>
    <recommendedName>
        <fullName evidence="4">Methyltransferase domain-containing protein</fullName>
    </recommendedName>
</protein>
<accession>A0A139IGK7</accession>
<dbReference type="Proteomes" id="UP000073492">
    <property type="component" value="Unassembled WGS sequence"/>
</dbReference>
<dbReference type="InterPro" id="IPR029063">
    <property type="entry name" value="SAM-dependent_MTases_sf"/>
</dbReference>
<name>A0A139IGK7_9PEZI</name>
<keyword evidence="3" id="KW-1185">Reference proteome</keyword>
<dbReference type="PANTHER" id="PTHR43591">
    <property type="entry name" value="METHYLTRANSFERASE"/>
    <property type="match status" value="1"/>
</dbReference>
<dbReference type="SUPFAM" id="SSF53335">
    <property type="entry name" value="S-adenosyl-L-methionine-dependent methyltransferases"/>
    <property type="match status" value="1"/>
</dbReference>
<comment type="caution">
    <text evidence="2">The sequence shown here is derived from an EMBL/GenBank/DDBJ whole genome shotgun (WGS) entry which is preliminary data.</text>
</comment>
<evidence type="ECO:0000256" key="1">
    <source>
        <dbReference type="SAM" id="MobiDB-lite"/>
    </source>
</evidence>
<feature type="compositionally biased region" description="Pro residues" evidence="1">
    <location>
        <begin position="1"/>
        <end position="15"/>
    </location>
</feature>
<feature type="region of interest" description="Disordered" evidence="1">
    <location>
        <begin position="1"/>
        <end position="24"/>
    </location>
</feature>
<dbReference type="AlphaFoldDB" id="A0A139IGK7"/>
<reference evidence="2 3" key="1">
    <citation type="submission" date="2015-07" db="EMBL/GenBank/DDBJ databases">
        <title>Comparative genomics of the Sigatoka disease complex on banana suggests a link between parallel evolutionary changes in Pseudocercospora fijiensis and Pseudocercospora eumusae and increased virulence on the banana host.</title>
        <authorList>
            <person name="Chang T.-C."/>
            <person name="Salvucci A."/>
            <person name="Crous P.W."/>
            <person name="Stergiopoulos I."/>
        </authorList>
    </citation>
    <scope>NUCLEOTIDE SEQUENCE [LARGE SCALE GENOMIC DNA]</scope>
    <source>
        <strain evidence="2 3">CBS 116634</strain>
    </source>
</reference>
<dbReference type="Pfam" id="PF13489">
    <property type="entry name" value="Methyltransf_23"/>
    <property type="match status" value="1"/>
</dbReference>
<dbReference type="PANTHER" id="PTHR43591:SF24">
    <property type="entry name" value="2-METHOXY-6-POLYPRENYL-1,4-BENZOQUINOL METHYLASE, MITOCHONDRIAL"/>
    <property type="match status" value="1"/>
</dbReference>
<evidence type="ECO:0008006" key="4">
    <source>
        <dbReference type="Google" id="ProtNLM"/>
    </source>
</evidence>
<sequence>MDHPAPAPAPAPASAPAPAAAQLGNVNVEARDTDSFSDDSGYDEGYLSTASIASSIFDYEEENGRTYHAFQRDKKYALPNDEQEQERMDITYHALRLTLEEKHWHCPLHSPTHVLDVGTGTGIWAIDVADENPSAQVLGIDLSPIQPTAVPPNLEFQIMDADDEWDFTTKFDFVHTRLMNGFSIKSWDHFYSEAFKSLQPGGWVENQEFDLAFDSDDGTMRPDGAVQRWEDLWNEGVGKFGLTGRCFPEQMKQKMEAAGFINCAIKAFKIPVGPWPKDARLRQAGLLYLVGLLEGVSGLSVRTFTMGLGWSVEEMEVLLMEVKREWKKKSIHSYTPLYIVYGQKPPDASS</sequence>
<dbReference type="EMBL" id="LFZO01000107">
    <property type="protein sequence ID" value="KXT13686.1"/>
    <property type="molecule type" value="Genomic_DNA"/>
</dbReference>
<evidence type="ECO:0000313" key="3">
    <source>
        <dbReference type="Proteomes" id="UP000073492"/>
    </source>
</evidence>
<evidence type="ECO:0000313" key="2">
    <source>
        <dbReference type="EMBL" id="KXT13686.1"/>
    </source>
</evidence>
<proteinExistence type="predicted"/>
<dbReference type="Gene3D" id="3.40.50.150">
    <property type="entry name" value="Vaccinia Virus protein VP39"/>
    <property type="match status" value="1"/>
</dbReference>